<dbReference type="EMBL" id="JBAKAR010000004">
    <property type="protein sequence ID" value="MEL0613043.1"/>
    <property type="molecule type" value="Genomic_DNA"/>
</dbReference>
<feature type="transmembrane region" description="Helical" evidence="4">
    <location>
        <begin position="376"/>
        <end position="396"/>
    </location>
</feature>
<feature type="transmembrane region" description="Helical" evidence="4">
    <location>
        <begin position="176"/>
        <end position="196"/>
    </location>
</feature>
<dbReference type="Gene3D" id="1.20.1250.20">
    <property type="entry name" value="MFS general substrate transporter like domains"/>
    <property type="match status" value="1"/>
</dbReference>
<gene>
    <name evidence="6" type="ORF">V6242_07785</name>
</gene>
<proteinExistence type="predicted"/>
<dbReference type="SUPFAM" id="SSF103473">
    <property type="entry name" value="MFS general substrate transporter"/>
    <property type="match status" value="1"/>
</dbReference>
<dbReference type="PROSITE" id="PS50850">
    <property type="entry name" value="MFS"/>
    <property type="match status" value="1"/>
</dbReference>
<comment type="caution">
    <text evidence="6">The sequence shown here is derived from an EMBL/GenBank/DDBJ whole genome shotgun (WGS) entry which is preliminary data.</text>
</comment>
<evidence type="ECO:0000256" key="1">
    <source>
        <dbReference type="ARBA" id="ARBA00022692"/>
    </source>
</evidence>
<organism evidence="6 7">
    <name type="scientific">Marinomonas arenicola</name>
    <dbReference type="NCBI Taxonomy" id="569601"/>
    <lineage>
        <taxon>Bacteria</taxon>
        <taxon>Pseudomonadati</taxon>
        <taxon>Pseudomonadota</taxon>
        <taxon>Gammaproteobacteria</taxon>
        <taxon>Oceanospirillales</taxon>
        <taxon>Oceanospirillaceae</taxon>
        <taxon>Marinomonas</taxon>
    </lineage>
</organism>
<sequence>MQATPSSRPIKTGTSKTGISKRLIFLIASAVSASAANLYYNQPILPLIGQDLALSDALLGAIPAATQIGYALALLFISPLGDRFPRRNVIAFLSVLLTLTALMASFAHTGYVLVAACLLIGLSANITQQLIPFAASLSSPDTKAQVMGTVMTGLTVGILVSRTLSGVISEHFGWRAVFIMSATIALLFGVLLYRFLPNNKPTNSMSYFQLIISMGSLVRQHKVLRESAFIGALWFAAFNALWATLALHVSEAPFHYSTQQIGLFGILAMSGIIGAKLSGRWVPKFGSRRILMVSMSLIILGFGIAALFTDSLLGLCIAIILIDLGVFSGQVANQVRIFSIDPAAQSRINAVYMLFYYSGAAIGSAIGVNIISAMGWSAICIFCALITGIGLLYHGIKRA</sequence>
<keyword evidence="7" id="KW-1185">Reference proteome</keyword>
<keyword evidence="3 4" id="KW-0472">Membrane</keyword>
<dbReference type="InterPro" id="IPR011701">
    <property type="entry name" value="MFS"/>
</dbReference>
<dbReference type="RefSeq" id="WP_341566872.1">
    <property type="nucleotide sequence ID" value="NZ_JBAKAR010000004.1"/>
</dbReference>
<dbReference type="Proteomes" id="UP001379949">
    <property type="component" value="Unassembled WGS sequence"/>
</dbReference>
<dbReference type="Pfam" id="PF07690">
    <property type="entry name" value="MFS_1"/>
    <property type="match status" value="1"/>
</dbReference>
<feature type="transmembrane region" description="Helical" evidence="4">
    <location>
        <begin position="261"/>
        <end position="278"/>
    </location>
</feature>
<feature type="domain" description="Major facilitator superfamily (MFS) profile" evidence="5">
    <location>
        <begin position="23"/>
        <end position="399"/>
    </location>
</feature>
<evidence type="ECO:0000313" key="7">
    <source>
        <dbReference type="Proteomes" id="UP001379949"/>
    </source>
</evidence>
<evidence type="ECO:0000256" key="4">
    <source>
        <dbReference type="SAM" id="Phobius"/>
    </source>
</evidence>
<feature type="transmembrane region" description="Helical" evidence="4">
    <location>
        <begin position="290"/>
        <end position="306"/>
    </location>
</feature>
<dbReference type="InterPro" id="IPR036259">
    <property type="entry name" value="MFS_trans_sf"/>
</dbReference>
<feature type="transmembrane region" description="Helical" evidence="4">
    <location>
        <begin position="89"/>
        <end position="107"/>
    </location>
</feature>
<accession>A0ABU9G3G6</accession>
<dbReference type="InterPro" id="IPR020846">
    <property type="entry name" value="MFS_dom"/>
</dbReference>
<protein>
    <submittedName>
        <fullName evidence="6">MFS transporter</fullName>
    </submittedName>
</protein>
<evidence type="ECO:0000259" key="5">
    <source>
        <dbReference type="PROSITE" id="PS50850"/>
    </source>
</evidence>
<feature type="transmembrane region" description="Helical" evidence="4">
    <location>
        <begin position="228"/>
        <end position="249"/>
    </location>
</feature>
<dbReference type="CDD" id="cd17324">
    <property type="entry name" value="MFS_NepI_like"/>
    <property type="match status" value="1"/>
</dbReference>
<keyword evidence="1 4" id="KW-0812">Transmembrane</keyword>
<evidence type="ECO:0000256" key="2">
    <source>
        <dbReference type="ARBA" id="ARBA00022989"/>
    </source>
</evidence>
<dbReference type="PANTHER" id="PTHR42910">
    <property type="entry name" value="TRANSPORTER SCO4007-RELATED"/>
    <property type="match status" value="1"/>
</dbReference>
<feature type="transmembrane region" description="Helical" evidence="4">
    <location>
        <begin position="146"/>
        <end position="164"/>
    </location>
</feature>
<feature type="transmembrane region" description="Helical" evidence="4">
    <location>
        <begin position="113"/>
        <end position="134"/>
    </location>
</feature>
<evidence type="ECO:0000256" key="3">
    <source>
        <dbReference type="ARBA" id="ARBA00023136"/>
    </source>
</evidence>
<feature type="transmembrane region" description="Helical" evidence="4">
    <location>
        <begin position="312"/>
        <end position="329"/>
    </location>
</feature>
<keyword evidence="2 4" id="KW-1133">Transmembrane helix</keyword>
<feature type="transmembrane region" description="Helical" evidence="4">
    <location>
        <begin position="350"/>
        <end position="370"/>
    </location>
</feature>
<reference evidence="6 7" key="1">
    <citation type="submission" date="2024-02" db="EMBL/GenBank/DDBJ databases">
        <title>Bacteria isolated from the canopy kelp, Nereocystis luetkeana.</title>
        <authorList>
            <person name="Pfister C.A."/>
            <person name="Younker I.T."/>
            <person name="Light S.H."/>
        </authorList>
    </citation>
    <scope>NUCLEOTIDE SEQUENCE [LARGE SCALE GENOMIC DNA]</scope>
    <source>
        <strain evidence="6 7">TI.4.07</strain>
    </source>
</reference>
<feature type="transmembrane region" description="Helical" evidence="4">
    <location>
        <begin position="59"/>
        <end position="77"/>
    </location>
</feature>
<evidence type="ECO:0000313" key="6">
    <source>
        <dbReference type="EMBL" id="MEL0613043.1"/>
    </source>
</evidence>
<name>A0ABU9G3G6_9GAMM</name>
<dbReference type="PANTHER" id="PTHR42910:SF1">
    <property type="entry name" value="MAJOR FACILITATOR SUPERFAMILY (MFS) PROFILE DOMAIN-CONTAINING PROTEIN"/>
    <property type="match status" value="1"/>
</dbReference>